<dbReference type="InterPro" id="IPR050250">
    <property type="entry name" value="Macrolide_Exporter_MacB"/>
</dbReference>
<proteinExistence type="inferred from homology"/>
<evidence type="ECO:0000256" key="5">
    <source>
        <dbReference type="ARBA" id="ARBA00023136"/>
    </source>
</evidence>
<evidence type="ECO:0000256" key="6">
    <source>
        <dbReference type="ARBA" id="ARBA00038076"/>
    </source>
</evidence>
<organism evidence="9 10">
    <name type="scientific">Microbacterium aurantiacum</name>
    <dbReference type="NCBI Taxonomy" id="162393"/>
    <lineage>
        <taxon>Bacteria</taxon>
        <taxon>Bacillati</taxon>
        <taxon>Actinomycetota</taxon>
        <taxon>Actinomycetes</taxon>
        <taxon>Micrococcales</taxon>
        <taxon>Microbacteriaceae</taxon>
        <taxon>Microbacterium</taxon>
    </lineage>
</organism>
<dbReference type="PANTHER" id="PTHR30572">
    <property type="entry name" value="MEMBRANE COMPONENT OF TRANSPORTER-RELATED"/>
    <property type="match status" value="1"/>
</dbReference>
<sequence>MTGQVGRVALTMRYLRSRGAGGSILVALLVMLLAFLATVTPMMLATLADSTVRDRLDRLPPTQTDVASETVGYPLSILELPTEPWTTEQVWGPFAEAVEQARDEAGSPVPSMLEPARMVTRNLDNPIAGSARTQNLTVAFDPAYEDEIRLIEGRLPVAAAGFVSAASPPLPVGVANRVEVVLSRETARELSWRIGEARVVGTAAAAEFLLVGVFEAADPDADYWQHVRSVLVPQIFDNGNQPRTVTGTAFAHPASLVTCCLTGRGTTLAWYPLDVDMVTGRNAEAAASSLRAFTAISYPTGDDGAGYGVEQVRFDAPIVSEIDTARAQVTATVGVLAMIIAGPVGVGAAVLVLGCRVILEGRRASLRLLSARGASRGQVRTVAAIEGAIVGIVPATIGVAAALALAGALRVETVQPIWVLAALLIGTAPLALSAAMAPSTAAPRARADIRARGTRIRAIVDVLVCFVALLALTLLLLRGYSGGVDLLLAATPLLLALAACLATLRLYPIPLDGVTRWARRRPELTTFLGAVRAMREPSLGLIPVLALVVGFSVAVLSGILLSILQSGAAEASRAQVGADMRVTGAAFSGEALAVVPDVDGVASVAAISGADPARIASGGDEGGTTVFVIDAGAVRAAQGEGPGLLPPNVSLGAAAAGDVAIVASAGAARRLQDGADASLNGVPVRIVGVTEGPVPIGTRQNWVAIDVSAAEQILGGVPVARTVLLGLDPGADPVRVADGVREVLGDAVRIDTADEVNAQIASTPAVQGVRITLLSATGISAVLSALALVLTLTLGAPTRARLVALLRTLGASRRAMRSVVAWEVGPPAVAAVVTGAVFGAAIPLLVMAAVDLRPFTGSTLSPSYALDLEILGVSLGGFVGIVAAVTTIALLVARRARLTGALRSMEEG</sequence>
<evidence type="ECO:0000313" key="9">
    <source>
        <dbReference type="EMBL" id="KOS10114.1"/>
    </source>
</evidence>
<comment type="caution">
    <text evidence="9">The sequence shown here is derived from an EMBL/GenBank/DDBJ whole genome shotgun (WGS) entry which is preliminary data.</text>
</comment>
<protein>
    <recommendedName>
        <fullName evidence="8">ABC3 transporter permease C-terminal domain-containing protein</fullName>
    </recommendedName>
</protein>
<gene>
    <name evidence="9" type="ORF">XI38_12750</name>
</gene>
<keyword evidence="4 7" id="KW-1133">Transmembrane helix</keyword>
<accession>A0A0M8MLW3</accession>
<dbReference type="PANTHER" id="PTHR30572:SF4">
    <property type="entry name" value="ABC TRANSPORTER PERMEASE YTRF"/>
    <property type="match status" value="1"/>
</dbReference>
<feature type="transmembrane region" description="Helical" evidence="7">
    <location>
        <begin position="541"/>
        <end position="564"/>
    </location>
</feature>
<name>A0A0M8MLW3_9MICO</name>
<dbReference type="EMBL" id="LAVO01000013">
    <property type="protein sequence ID" value="KOS10114.1"/>
    <property type="molecule type" value="Genomic_DNA"/>
</dbReference>
<feature type="domain" description="ABC3 transporter permease C-terminal" evidence="8">
    <location>
        <begin position="776"/>
        <end position="895"/>
    </location>
</feature>
<feature type="transmembrane region" description="Helical" evidence="7">
    <location>
        <begin position="819"/>
        <end position="850"/>
    </location>
</feature>
<feature type="transmembrane region" description="Helical" evidence="7">
    <location>
        <begin position="773"/>
        <end position="798"/>
    </location>
</feature>
<evidence type="ECO:0000313" key="10">
    <source>
        <dbReference type="Proteomes" id="UP000037737"/>
    </source>
</evidence>
<dbReference type="OrthoDB" id="3719151at2"/>
<evidence type="ECO:0000256" key="4">
    <source>
        <dbReference type="ARBA" id="ARBA00022989"/>
    </source>
</evidence>
<evidence type="ECO:0000259" key="8">
    <source>
        <dbReference type="Pfam" id="PF02687"/>
    </source>
</evidence>
<comment type="similarity">
    <text evidence="6">Belongs to the ABC-4 integral membrane protein family.</text>
</comment>
<keyword evidence="2" id="KW-1003">Cell membrane</keyword>
<feature type="transmembrane region" description="Helical" evidence="7">
    <location>
        <begin position="379"/>
        <end position="405"/>
    </location>
</feature>
<dbReference type="GO" id="GO:0005886">
    <property type="term" value="C:plasma membrane"/>
    <property type="evidence" value="ECO:0007669"/>
    <property type="project" value="UniProtKB-SubCell"/>
</dbReference>
<dbReference type="AlphaFoldDB" id="A0A0M8MLW3"/>
<feature type="transmembrane region" description="Helical" evidence="7">
    <location>
        <begin position="335"/>
        <end position="359"/>
    </location>
</feature>
<dbReference type="InterPro" id="IPR003838">
    <property type="entry name" value="ABC3_permease_C"/>
</dbReference>
<evidence type="ECO:0000256" key="1">
    <source>
        <dbReference type="ARBA" id="ARBA00004651"/>
    </source>
</evidence>
<feature type="transmembrane region" description="Helical" evidence="7">
    <location>
        <begin position="486"/>
        <end position="507"/>
    </location>
</feature>
<evidence type="ECO:0000256" key="3">
    <source>
        <dbReference type="ARBA" id="ARBA00022692"/>
    </source>
</evidence>
<feature type="transmembrane region" description="Helical" evidence="7">
    <location>
        <begin position="417"/>
        <end position="437"/>
    </location>
</feature>
<dbReference type="GO" id="GO:0022857">
    <property type="term" value="F:transmembrane transporter activity"/>
    <property type="evidence" value="ECO:0007669"/>
    <property type="project" value="TreeGrafter"/>
</dbReference>
<feature type="transmembrane region" description="Helical" evidence="7">
    <location>
        <begin position="458"/>
        <end position="480"/>
    </location>
</feature>
<keyword evidence="5 7" id="KW-0472">Membrane</keyword>
<dbReference type="KEGG" id="mcw:A8L33_10345"/>
<comment type="subcellular location">
    <subcellularLocation>
        <location evidence="1">Cell membrane</location>
        <topology evidence="1">Multi-pass membrane protein</topology>
    </subcellularLocation>
</comment>
<reference evidence="9" key="1">
    <citation type="submission" date="2015-04" db="EMBL/GenBank/DDBJ databases">
        <title>Complete genome sequence of Microbacterium chocolatum SIT 101, a bacterium enantioselectively hydrolyzing mesomeric diesters.</title>
        <authorList>
            <person name="Li X."/>
            <person name="Xu Y."/>
        </authorList>
    </citation>
    <scope>NUCLEOTIDE SEQUENCE [LARGE SCALE GENOMIC DNA]</scope>
    <source>
        <strain evidence="9">SIT 101</strain>
    </source>
</reference>
<keyword evidence="10" id="KW-1185">Reference proteome</keyword>
<evidence type="ECO:0000256" key="2">
    <source>
        <dbReference type="ARBA" id="ARBA00022475"/>
    </source>
</evidence>
<dbReference type="PATRIC" id="fig|84292.3.peg.2591"/>
<feature type="transmembrane region" description="Helical" evidence="7">
    <location>
        <begin position="870"/>
        <end position="893"/>
    </location>
</feature>
<dbReference type="Proteomes" id="UP000037737">
    <property type="component" value="Unassembled WGS sequence"/>
</dbReference>
<dbReference type="Pfam" id="PF02687">
    <property type="entry name" value="FtsX"/>
    <property type="match status" value="1"/>
</dbReference>
<keyword evidence="3 7" id="KW-0812">Transmembrane</keyword>
<evidence type="ECO:0000256" key="7">
    <source>
        <dbReference type="SAM" id="Phobius"/>
    </source>
</evidence>